<dbReference type="RefSeq" id="WP_004081212.1">
    <property type="nucleotide sequence ID" value="NZ_CASCYM010000012.1"/>
</dbReference>
<dbReference type="OrthoDB" id="9810303at2"/>
<reference evidence="2 3" key="1">
    <citation type="submission" date="2019-07" db="EMBL/GenBank/DDBJ databases">
        <title>Draft genome sequences of 15 bacterial species constituting the stable defined intestinal microbiota of the GM15 gnotobiotic mouse model.</title>
        <authorList>
            <person name="Elie C."/>
            <person name="Mathieu A."/>
            <person name="Saliou A."/>
            <person name="Darnaud M."/>
            <person name="Leulier F."/>
            <person name="Tamellini A."/>
        </authorList>
    </citation>
    <scope>NUCLEOTIDE SEQUENCE [LARGE SCALE GENOMIC DNA]</scope>
    <source>
        <strain evidence="3">ASF 502</strain>
    </source>
</reference>
<proteinExistence type="predicted"/>
<dbReference type="AlphaFoldDB" id="A0A9X5CBJ6"/>
<dbReference type="InterPro" id="IPR029044">
    <property type="entry name" value="Nucleotide-diphossugar_trans"/>
</dbReference>
<sequence length="245" mass="28107">MKDQKLYIVIPAYNEQENIGNVIDEWYPIVEKYNGNQESRLMIIDDGSKDSTFTIIQEYAKTRPLLLPMTKKNSGHGATVLYGYRCALEQGADYIFQTDSDGQTLPSEFSQFWEQRKKYDMVIGYRNNREDGLSRVLVTQVLKLVILVCFGTAVTDANTPFRLMSRESLMENIKYVPDDFNLSNVILSVVYAKKGQKVRYIPITFRCRQGGENSINLKQIFKIGLQALKDFSVINKVLKDKLSGR</sequence>
<protein>
    <submittedName>
        <fullName evidence="2">Glycosyltransferase family 2 protein</fullName>
    </submittedName>
</protein>
<gene>
    <name evidence="2" type="ORF">FMM80_24520</name>
</gene>
<feature type="domain" description="Glycosyltransferase 2-like" evidence="1">
    <location>
        <begin position="8"/>
        <end position="136"/>
    </location>
</feature>
<dbReference type="Gene3D" id="3.90.550.10">
    <property type="entry name" value="Spore Coat Polysaccharide Biosynthesis Protein SpsA, Chain A"/>
    <property type="match status" value="1"/>
</dbReference>
<accession>A0A9X5CBJ6</accession>
<evidence type="ECO:0000313" key="2">
    <source>
        <dbReference type="EMBL" id="NDO71644.1"/>
    </source>
</evidence>
<dbReference type="CDD" id="cd04179">
    <property type="entry name" value="DPM_DPG-synthase_like"/>
    <property type="match status" value="1"/>
</dbReference>
<dbReference type="Proteomes" id="UP000474104">
    <property type="component" value="Unassembled WGS sequence"/>
</dbReference>
<organism evidence="2 3">
    <name type="scientific">Schaedlerella arabinosiphila</name>
    <dbReference type="NCBI Taxonomy" id="2044587"/>
    <lineage>
        <taxon>Bacteria</taxon>
        <taxon>Bacillati</taxon>
        <taxon>Bacillota</taxon>
        <taxon>Clostridia</taxon>
        <taxon>Lachnospirales</taxon>
        <taxon>Lachnospiraceae</taxon>
        <taxon>Schaedlerella</taxon>
    </lineage>
</organism>
<dbReference type="EMBL" id="VIRB01000142">
    <property type="protein sequence ID" value="NDO71644.1"/>
    <property type="molecule type" value="Genomic_DNA"/>
</dbReference>
<dbReference type="InterPro" id="IPR001173">
    <property type="entry name" value="Glyco_trans_2-like"/>
</dbReference>
<dbReference type="SUPFAM" id="SSF53448">
    <property type="entry name" value="Nucleotide-diphospho-sugar transferases"/>
    <property type="match status" value="1"/>
</dbReference>
<dbReference type="Pfam" id="PF00535">
    <property type="entry name" value="Glycos_transf_2"/>
    <property type="match status" value="1"/>
</dbReference>
<evidence type="ECO:0000313" key="3">
    <source>
        <dbReference type="Proteomes" id="UP000474104"/>
    </source>
</evidence>
<comment type="caution">
    <text evidence="2">The sequence shown here is derived from an EMBL/GenBank/DDBJ whole genome shotgun (WGS) entry which is preliminary data.</text>
</comment>
<name>A0A9X5CBJ6_9FIRM</name>
<dbReference type="InterPro" id="IPR050256">
    <property type="entry name" value="Glycosyltransferase_2"/>
</dbReference>
<dbReference type="PANTHER" id="PTHR48090">
    <property type="entry name" value="UNDECAPRENYL-PHOSPHATE 4-DEOXY-4-FORMAMIDO-L-ARABINOSE TRANSFERASE-RELATED"/>
    <property type="match status" value="1"/>
</dbReference>
<evidence type="ECO:0000259" key="1">
    <source>
        <dbReference type="Pfam" id="PF00535"/>
    </source>
</evidence>